<evidence type="ECO:0000259" key="4">
    <source>
        <dbReference type="PROSITE" id="PS50949"/>
    </source>
</evidence>
<evidence type="ECO:0000256" key="1">
    <source>
        <dbReference type="ARBA" id="ARBA00023015"/>
    </source>
</evidence>
<dbReference type="RefSeq" id="WP_346053868.1">
    <property type="nucleotide sequence ID" value="NZ_BAABIB010000061.1"/>
</dbReference>
<keyword evidence="3" id="KW-0804">Transcription</keyword>
<evidence type="ECO:0000256" key="2">
    <source>
        <dbReference type="ARBA" id="ARBA00023125"/>
    </source>
</evidence>
<organism evidence="5 6">
    <name type="scientific">Amycolatopsis dongchuanensis</name>
    <dbReference type="NCBI Taxonomy" id="1070866"/>
    <lineage>
        <taxon>Bacteria</taxon>
        <taxon>Bacillati</taxon>
        <taxon>Actinomycetota</taxon>
        <taxon>Actinomycetes</taxon>
        <taxon>Pseudonocardiales</taxon>
        <taxon>Pseudonocardiaceae</taxon>
        <taxon>Amycolatopsis</taxon>
    </lineage>
</organism>
<dbReference type="PANTHER" id="PTHR44846:SF1">
    <property type="entry name" value="MANNOSYL-D-GLYCERATE TRANSPORT_METABOLISM SYSTEM REPRESSOR MNGR-RELATED"/>
    <property type="match status" value="1"/>
</dbReference>
<dbReference type="SMART" id="SM00345">
    <property type="entry name" value="HTH_GNTR"/>
    <property type="match status" value="1"/>
</dbReference>
<sequence length="98" mass="10771">MTGVVAMTCHDTKPPKFRLNEQPGPPGYMYENVANHVAARIEAGELPPHTPLASEREFAKEYGVSLGTARHAIEILRKRGLLVTIPSKGTFVTDRRSS</sequence>
<dbReference type="Proteomes" id="UP001500192">
    <property type="component" value="Unassembled WGS sequence"/>
</dbReference>
<dbReference type="PROSITE" id="PS50949">
    <property type="entry name" value="HTH_GNTR"/>
    <property type="match status" value="1"/>
</dbReference>
<dbReference type="EMBL" id="BAABIB010000061">
    <property type="protein sequence ID" value="GAA5161707.1"/>
    <property type="molecule type" value="Genomic_DNA"/>
</dbReference>
<dbReference type="Gene3D" id="1.10.10.10">
    <property type="entry name" value="Winged helix-like DNA-binding domain superfamily/Winged helix DNA-binding domain"/>
    <property type="match status" value="1"/>
</dbReference>
<evidence type="ECO:0000313" key="6">
    <source>
        <dbReference type="Proteomes" id="UP001500192"/>
    </source>
</evidence>
<evidence type="ECO:0000256" key="3">
    <source>
        <dbReference type="ARBA" id="ARBA00023163"/>
    </source>
</evidence>
<keyword evidence="2" id="KW-0238">DNA-binding</keyword>
<proteinExistence type="predicted"/>
<keyword evidence="6" id="KW-1185">Reference proteome</keyword>
<protein>
    <recommendedName>
        <fullName evidence="4">HTH gntR-type domain-containing protein</fullName>
    </recommendedName>
</protein>
<dbReference type="InterPro" id="IPR036388">
    <property type="entry name" value="WH-like_DNA-bd_sf"/>
</dbReference>
<reference evidence="6" key="1">
    <citation type="journal article" date="2019" name="Int. J. Syst. Evol. Microbiol.">
        <title>The Global Catalogue of Microorganisms (GCM) 10K type strain sequencing project: providing services to taxonomists for standard genome sequencing and annotation.</title>
        <authorList>
            <consortium name="The Broad Institute Genomics Platform"/>
            <consortium name="The Broad Institute Genome Sequencing Center for Infectious Disease"/>
            <person name="Wu L."/>
            <person name="Ma J."/>
        </authorList>
    </citation>
    <scope>NUCLEOTIDE SEQUENCE [LARGE SCALE GENOMIC DNA]</scope>
    <source>
        <strain evidence="6">JCM 18054</strain>
    </source>
</reference>
<dbReference type="PANTHER" id="PTHR44846">
    <property type="entry name" value="MANNOSYL-D-GLYCERATE TRANSPORT/METABOLISM SYSTEM REPRESSOR MNGR-RELATED"/>
    <property type="match status" value="1"/>
</dbReference>
<dbReference type="InterPro" id="IPR036390">
    <property type="entry name" value="WH_DNA-bd_sf"/>
</dbReference>
<keyword evidence="1" id="KW-0805">Transcription regulation</keyword>
<comment type="caution">
    <text evidence="5">The sequence shown here is derived from an EMBL/GenBank/DDBJ whole genome shotgun (WGS) entry which is preliminary data.</text>
</comment>
<accession>A0ABP9QGX6</accession>
<dbReference type="CDD" id="cd07377">
    <property type="entry name" value="WHTH_GntR"/>
    <property type="match status" value="1"/>
</dbReference>
<evidence type="ECO:0000313" key="5">
    <source>
        <dbReference type="EMBL" id="GAA5161707.1"/>
    </source>
</evidence>
<dbReference type="InterPro" id="IPR000524">
    <property type="entry name" value="Tscrpt_reg_HTH_GntR"/>
</dbReference>
<dbReference type="InterPro" id="IPR050679">
    <property type="entry name" value="Bact_HTH_transcr_reg"/>
</dbReference>
<name>A0ABP9QGX6_9PSEU</name>
<dbReference type="Pfam" id="PF00392">
    <property type="entry name" value="GntR"/>
    <property type="match status" value="1"/>
</dbReference>
<dbReference type="SUPFAM" id="SSF46785">
    <property type="entry name" value="Winged helix' DNA-binding domain"/>
    <property type="match status" value="1"/>
</dbReference>
<gene>
    <name evidence="5" type="ORF">GCM10023214_27210</name>
</gene>
<feature type="domain" description="HTH gntR-type" evidence="4">
    <location>
        <begin position="27"/>
        <end position="95"/>
    </location>
</feature>